<comment type="catalytic activity">
    <reaction evidence="10">
        <text>ATP + H2O = ADP + phosphate + H(+)</text>
        <dbReference type="Rhea" id="RHEA:13065"/>
        <dbReference type="ChEBI" id="CHEBI:15377"/>
        <dbReference type="ChEBI" id="CHEBI:15378"/>
        <dbReference type="ChEBI" id="CHEBI:30616"/>
        <dbReference type="ChEBI" id="CHEBI:43474"/>
        <dbReference type="ChEBI" id="CHEBI:456216"/>
        <dbReference type="EC" id="3.6.4.12"/>
    </reaction>
</comment>
<dbReference type="InterPro" id="IPR008050">
    <property type="entry name" value="MCM7"/>
</dbReference>
<dbReference type="PANTHER" id="PTHR11630">
    <property type="entry name" value="DNA REPLICATION LICENSING FACTOR MCM FAMILY MEMBER"/>
    <property type="match status" value="1"/>
</dbReference>
<dbReference type="GO" id="GO:0003697">
    <property type="term" value="F:single-stranded DNA binding"/>
    <property type="evidence" value="ECO:0007669"/>
    <property type="project" value="TreeGrafter"/>
</dbReference>
<evidence type="ECO:0000256" key="6">
    <source>
        <dbReference type="ARBA" id="ARBA00022840"/>
    </source>
</evidence>
<dbReference type="EC" id="3.6.4.12" evidence="10"/>
<dbReference type="GO" id="GO:0005524">
    <property type="term" value="F:ATP binding"/>
    <property type="evidence" value="ECO:0007669"/>
    <property type="project" value="UniProtKB-KW"/>
</dbReference>
<evidence type="ECO:0000256" key="5">
    <source>
        <dbReference type="ARBA" id="ARBA00022806"/>
    </source>
</evidence>
<keyword evidence="6 10" id="KW-0067">ATP-binding</keyword>
<dbReference type="GO" id="GO:0042555">
    <property type="term" value="C:MCM complex"/>
    <property type="evidence" value="ECO:0007669"/>
    <property type="project" value="InterPro"/>
</dbReference>
<evidence type="ECO:0000313" key="12">
    <source>
        <dbReference type="EMBL" id="MCL7042190.1"/>
    </source>
</evidence>
<evidence type="ECO:0000259" key="11">
    <source>
        <dbReference type="Pfam" id="PF17207"/>
    </source>
</evidence>
<dbReference type="InterPro" id="IPR033762">
    <property type="entry name" value="MCM_OB"/>
</dbReference>
<name>A0AA41VJ73_PAPNU</name>
<keyword evidence="2 10" id="KW-0235">DNA replication</keyword>
<evidence type="ECO:0000256" key="2">
    <source>
        <dbReference type="ARBA" id="ARBA00022705"/>
    </source>
</evidence>
<comment type="subcellular location">
    <subcellularLocation>
        <location evidence="1 10">Nucleus</location>
    </subcellularLocation>
</comment>
<evidence type="ECO:0000256" key="9">
    <source>
        <dbReference type="ARBA" id="ARBA00023306"/>
    </source>
</evidence>
<evidence type="ECO:0000256" key="1">
    <source>
        <dbReference type="ARBA" id="ARBA00004123"/>
    </source>
</evidence>
<keyword evidence="3 10" id="KW-0547">Nucleotide-binding</keyword>
<dbReference type="GO" id="GO:0017116">
    <property type="term" value="F:single-stranded DNA helicase activity"/>
    <property type="evidence" value="ECO:0007669"/>
    <property type="project" value="TreeGrafter"/>
</dbReference>
<dbReference type="GO" id="GO:0005634">
    <property type="term" value="C:nucleus"/>
    <property type="evidence" value="ECO:0007669"/>
    <property type="project" value="UniProtKB-SubCell"/>
</dbReference>
<dbReference type="Pfam" id="PF17207">
    <property type="entry name" value="MCM_OB"/>
    <property type="match status" value="1"/>
</dbReference>
<comment type="similarity">
    <text evidence="10">Belongs to the MCM family.</text>
</comment>
<dbReference type="SUPFAM" id="SSF50249">
    <property type="entry name" value="Nucleic acid-binding proteins"/>
    <property type="match status" value="1"/>
</dbReference>
<dbReference type="PANTHER" id="PTHR11630:SF26">
    <property type="entry name" value="DNA REPLICATION LICENSING FACTOR MCM7"/>
    <property type="match status" value="1"/>
</dbReference>
<sequence>MTQRAADGNENADSADPHQRMPKEIKRFFEVYIKAPCKGQARPFTIREVKASNIGQLVRISGIVTRCSDVKPLMQVAVYTCEECGFEIYQEVTARVFMPLFECPSERCKINNAKGNLILQLRASKFLRFQE</sequence>
<feature type="domain" description="MCM OB" evidence="11">
    <location>
        <begin position="46"/>
        <end position="131"/>
    </location>
</feature>
<dbReference type="PRINTS" id="PR01663">
    <property type="entry name" value="MCMPROTEIN7"/>
</dbReference>
<organism evidence="12 13">
    <name type="scientific">Papaver nudicaule</name>
    <name type="common">Iceland poppy</name>
    <dbReference type="NCBI Taxonomy" id="74823"/>
    <lineage>
        <taxon>Eukaryota</taxon>
        <taxon>Viridiplantae</taxon>
        <taxon>Streptophyta</taxon>
        <taxon>Embryophyta</taxon>
        <taxon>Tracheophyta</taxon>
        <taxon>Spermatophyta</taxon>
        <taxon>Magnoliopsida</taxon>
        <taxon>Ranunculales</taxon>
        <taxon>Papaveraceae</taxon>
        <taxon>Papaveroideae</taxon>
        <taxon>Papaver</taxon>
    </lineage>
</organism>
<evidence type="ECO:0000313" key="13">
    <source>
        <dbReference type="Proteomes" id="UP001177140"/>
    </source>
</evidence>
<keyword evidence="13" id="KW-1185">Reference proteome</keyword>
<evidence type="ECO:0000256" key="10">
    <source>
        <dbReference type="RuleBase" id="RU365012"/>
    </source>
</evidence>
<comment type="function">
    <text evidence="10">Acts as component of the MCM2-7 complex (MCM complex) which is the replicative helicase essential for 'once per cell cycle' DNA replication initiation and elongation in eukaryotic cells. The active ATPase sites in the MCM2-7 ring are formed through the interaction surfaces of two neighboring subunits such that a critical structure of a conserved arginine finger motif is provided in trans relative to the ATP-binding site of the Walker A box of the adjacent subunit. The six ATPase active sites, however, are likely to contribute differentially to the complex helicase activity.</text>
</comment>
<feature type="non-terminal residue" evidence="12">
    <location>
        <position position="1"/>
    </location>
</feature>
<reference evidence="12" key="1">
    <citation type="submission" date="2022-03" db="EMBL/GenBank/DDBJ databases">
        <title>A functionally conserved STORR gene fusion in Papaver species that diverged 16.8 million years ago.</title>
        <authorList>
            <person name="Catania T."/>
        </authorList>
    </citation>
    <scope>NUCLEOTIDE SEQUENCE</scope>
    <source>
        <strain evidence="12">S-191538</strain>
    </source>
</reference>
<evidence type="ECO:0000256" key="3">
    <source>
        <dbReference type="ARBA" id="ARBA00022741"/>
    </source>
</evidence>
<keyword evidence="5 10" id="KW-0347">Helicase</keyword>
<gene>
    <name evidence="10" type="primary">MCM7</name>
    <name evidence="12" type="ORF">MKW94_009130</name>
</gene>
<dbReference type="InterPro" id="IPR031327">
    <property type="entry name" value="MCM"/>
</dbReference>
<dbReference type="GO" id="GO:0000727">
    <property type="term" value="P:double-strand break repair via break-induced replication"/>
    <property type="evidence" value="ECO:0007669"/>
    <property type="project" value="TreeGrafter"/>
</dbReference>
<comment type="caution">
    <text evidence="12">The sequence shown here is derived from an EMBL/GenBank/DDBJ whole genome shotgun (WGS) entry which is preliminary data.</text>
</comment>
<dbReference type="GO" id="GO:0006271">
    <property type="term" value="P:DNA strand elongation involved in DNA replication"/>
    <property type="evidence" value="ECO:0007669"/>
    <property type="project" value="TreeGrafter"/>
</dbReference>
<keyword evidence="7 10" id="KW-0238">DNA-binding</keyword>
<accession>A0AA41VJ73</accession>
<dbReference type="GO" id="GO:0006270">
    <property type="term" value="P:DNA replication initiation"/>
    <property type="evidence" value="ECO:0007669"/>
    <property type="project" value="InterPro"/>
</dbReference>
<dbReference type="FunFam" id="2.20.28.10:FF:000004">
    <property type="entry name" value="DNA replication licensing factor MCM7"/>
    <property type="match status" value="1"/>
</dbReference>
<dbReference type="EMBL" id="JAJJMA010232360">
    <property type="protein sequence ID" value="MCL7042190.1"/>
    <property type="molecule type" value="Genomic_DNA"/>
</dbReference>
<dbReference type="Proteomes" id="UP001177140">
    <property type="component" value="Unassembled WGS sequence"/>
</dbReference>
<dbReference type="Gene3D" id="2.40.50.140">
    <property type="entry name" value="Nucleic acid-binding proteins"/>
    <property type="match status" value="1"/>
</dbReference>
<evidence type="ECO:0000256" key="7">
    <source>
        <dbReference type="ARBA" id="ARBA00023125"/>
    </source>
</evidence>
<proteinExistence type="inferred from homology"/>
<evidence type="ECO:0000256" key="4">
    <source>
        <dbReference type="ARBA" id="ARBA00022801"/>
    </source>
</evidence>
<keyword evidence="4 10" id="KW-0378">Hydrolase</keyword>
<evidence type="ECO:0000256" key="8">
    <source>
        <dbReference type="ARBA" id="ARBA00023242"/>
    </source>
</evidence>
<keyword evidence="8 10" id="KW-0539">Nucleus</keyword>
<dbReference type="InterPro" id="IPR012340">
    <property type="entry name" value="NA-bd_OB-fold"/>
</dbReference>
<keyword evidence="9 10" id="KW-0131">Cell cycle</keyword>
<dbReference type="GO" id="GO:0016787">
    <property type="term" value="F:hydrolase activity"/>
    <property type="evidence" value="ECO:0007669"/>
    <property type="project" value="UniProtKB-KW"/>
</dbReference>
<protein>
    <recommendedName>
        <fullName evidence="10">DNA replication licensing factor MCM7</fullName>
        <ecNumber evidence="10">3.6.4.12</ecNumber>
    </recommendedName>
</protein>
<dbReference type="AlphaFoldDB" id="A0AA41VJ73"/>